<proteinExistence type="inferred from homology"/>
<name>A0A3A1Y8R5_9GAMM</name>
<dbReference type="OrthoDB" id="9798929at2"/>
<dbReference type="RefSeq" id="WP_147397124.1">
    <property type="nucleotide sequence ID" value="NZ_NRJF01000134.1"/>
</dbReference>
<organism evidence="5 6">
    <name type="scientific">Psittacicella gerlachiana</name>
    <dbReference type="NCBI Taxonomy" id="2028574"/>
    <lineage>
        <taxon>Bacteria</taxon>
        <taxon>Pseudomonadati</taxon>
        <taxon>Pseudomonadota</taxon>
        <taxon>Gammaproteobacteria</taxon>
        <taxon>Pasteurellales</taxon>
        <taxon>Psittacicellaceae</taxon>
        <taxon>Psittacicella</taxon>
    </lineage>
</organism>
<sequence>MTSKANVVKLSEVASTIKGYKVKLNQINYDGEGYPYIRGYKALGYLYTAPISRYTKHSTRIVEKDTIIISSRGTIGFINLTHVKSALSYGFIGINSKFIPNVLFKYVVEFNLPQLNLVGSGTTFDEINDSHVNDMKLYLPEDFYQGGKSLQVLRNIELLIENNMKLNDNLLNQIKLIYNMWFNQLEFPNENDKPYKSSGGKLEWNELLEREIPKGWKVENLKTNQLCSIIKSGVRPFEKKTFYPTKSVQGCSIVDLGEQILFSDIKKYSMANMKPTQNSVWFSILKDSKKYLFLNQAMIDVIENSILSDGMFGFQCTESSFEYLASYILDPWFEFKKSYLSHGTRFQRINTEDLKQLYILIPDSKTLE</sequence>
<evidence type="ECO:0000313" key="5">
    <source>
        <dbReference type="EMBL" id="RIY34703.1"/>
    </source>
</evidence>
<keyword evidence="2" id="KW-0680">Restriction system</keyword>
<evidence type="ECO:0000259" key="4">
    <source>
        <dbReference type="Pfam" id="PF01420"/>
    </source>
</evidence>
<dbReference type="InterPro" id="IPR000055">
    <property type="entry name" value="Restrct_endonuc_typeI_TRD"/>
</dbReference>
<dbReference type="Gene3D" id="3.90.220.20">
    <property type="entry name" value="DNA methylase specificity domains"/>
    <property type="match status" value="2"/>
</dbReference>
<accession>A0A3A1Y8R5</accession>
<dbReference type="EMBL" id="NRJF01000134">
    <property type="protein sequence ID" value="RIY34703.1"/>
    <property type="molecule type" value="Genomic_DNA"/>
</dbReference>
<protein>
    <recommendedName>
        <fullName evidence="4">Type I restriction modification DNA specificity domain-containing protein</fullName>
    </recommendedName>
</protein>
<comment type="caution">
    <text evidence="5">The sequence shown here is derived from an EMBL/GenBank/DDBJ whole genome shotgun (WGS) entry which is preliminary data.</text>
</comment>
<dbReference type="InterPro" id="IPR052021">
    <property type="entry name" value="Type-I_RS_S_subunit"/>
</dbReference>
<feature type="domain" description="Type I restriction modification DNA specificity" evidence="4">
    <location>
        <begin position="5"/>
        <end position="168"/>
    </location>
</feature>
<keyword evidence="3" id="KW-0238">DNA-binding</keyword>
<keyword evidence="6" id="KW-1185">Reference proteome</keyword>
<evidence type="ECO:0000256" key="1">
    <source>
        <dbReference type="ARBA" id="ARBA00010923"/>
    </source>
</evidence>
<evidence type="ECO:0000313" key="6">
    <source>
        <dbReference type="Proteomes" id="UP000265964"/>
    </source>
</evidence>
<dbReference type="SUPFAM" id="SSF116734">
    <property type="entry name" value="DNA methylase specificity domain"/>
    <property type="match status" value="2"/>
</dbReference>
<evidence type="ECO:0000256" key="3">
    <source>
        <dbReference type="ARBA" id="ARBA00023125"/>
    </source>
</evidence>
<dbReference type="InterPro" id="IPR044946">
    <property type="entry name" value="Restrct_endonuc_typeI_TRD_sf"/>
</dbReference>
<dbReference type="PANTHER" id="PTHR30408:SF12">
    <property type="entry name" value="TYPE I RESTRICTION ENZYME MJAVIII SPECIFICITY SUBUNIT"/>
    <property type="match status" value="1"/>
</dbReference>
<dbReference type="Proteomes" id="UP000265964">
    <property type="component" value="Unassembled WGS sequence"/>
</dbReference>
<dbReference type="AlphaFoldDB" id="A0A3A1Y8R5"/>
<feature type="non-terminal residue" evidence="5">
    <location>
        <position position="368"/>
    </location>
</feature>
<dbReference type="PANTHER" id="PTHR30408">
    <property type="entry name" value="TYPE-1 RESTRICTION ENZYME ECOKI SPECIFICITY PROTEIN"/>
    <property type="match status" value="1"/>
</dbReference>
<evidence type="ECO:0000256" key="2">
    <source>
        <dbReference type="ARBA" id="ARBA00022747"/>
    </source>
</evidence>
<comment type="similarity">
    <text evidence="1">Belongs to the type-I restriction system S methylase family.</text>
</comment>
<gene>
    <name evidence="5" type="ORF">CKF59_05025</name>
</gene>
<reference evidence="5 6" key="1">
    <citation type="submission" date="2017-08" db="EMBL/GenBank/DDBJ databases">
        <title>Reclassification of Bisgaard taxon 37 and 44.</title>
        <authorList>
            <person name="Christensen H."/>
        </authorList>
    </citation>
    <scope>NUCLEOTIDE SEQUENCE [LARGE SCALE GENOMIC DNA]</scope>
    <source>
        <strain evidence="5 6">EEAB3T1</strain>
    </source>
</reference>
<dbReference type="GO" id="GO:0009307">
    <property type="term" value="P:DNA restriction-modification system"/>
    <property type="evidence" value="ECO:0007669"/>
    <property type="project" value="UniProtKB-KW"/>
</dbReference>
<dbReference type="GO" id="GO:0003677">
    <property type="term" value="F:DNA binding"/>
    <property type="evidence" value="ECO:0007669"/>
    <property type="project" value="UniProtKB-KW"/>
</dbReference>
<dbReference type="Pfam" id="PF01420">
    <property type="entry name" value="Methylase_S"/>
    <property type="match status" value="1"/>
</dbReference>